<feature type="compositionally biased region" description="Polar residues" evidence="1">
    <location>
        <begin position="96"/>
        <end position="105"/>
    </location>
</feature>
<gene>
    <name evidence="2" type="ORF">KQX54_010444</name>
</gene>
<sequence>MKYYHFNYEGFLKKGLVIGIEELLCYKYIVDLFQRELERKEKATAVETLKHDDKNKPSSSSLTCWNISTFPVLWRVKEGSGLGTKTAKKMNKETLLESSVTGQSSHRSKDKNDGAHKQLDQNTLLTMSGENDNEGDNNSETASLEDRSDEEDREKNKLQKNYKNILNRDKETDNERKGGDSIKGSSSDVSMELVSLAGEMEGSFGKLFVILSVQRFFEGPAELSGVVGGCCDELAIANNDEDTFSQLWLSFHL</sequence>
<dbReference type="Proteomes" id="UP000826195">
    <property type="component" value="Unassembled WGS sequence"/>
</dbReference>
<comment type="caution">
    <text evidence="2">The sequence shown here is derived from an EMBL/GenBank/DDBJ whole genome shotgun (WGS) entry which is preliminary data.</text>
</comment>
<organism evidence="2 3">
    <name type="scientific">Cotesia glomerata</name>
    <name type="common">Lepidopteran parasitic wasp</name>
    <name type="synonym">Apanteles glomeratus</name>
    <dbReference type="NCBI Taxonomy" id="32391"/>
    <lineage>
        <taxon>Eukaryota</taxon>
        <taxon>Metazoa</taxon>
        <taxon>Ecdysozoa</taxon>
        <taxon>Arthropoda</taxon>
        <taxon>Hexapoda</taxon>
        <taxon>Insecta</taxon>
        <taxon>Pterygota</taxon>
        <taxon>Neoptera</taxon>
        <taxon>Endopterygota</taxon>
        <taxon>Hymenoptera</taxon>
        <taxon>Apocrita</taxon>
        <taxon>Ichneumonoidea</taxon>
        <taxon>Braconidae</taxon>
        <taxon>Microgastrinae</taxon>
        <taxon>Cotesia</taxon>
    </lineage>
</organism>
<protein>
    <submittedName>
        <fullName evidence="2">Uncharacterized protein</fullName>
    </submittedName>
</protein>
<dbReference type="AlphaFoldDB" id="A0AAV7IJ62"/>
<proteinExistence type="predicted"/>
<reference evidence="2 3" key="1">
    <citation type="journal article" date="2021" name="J. Hered.">
        <title>A chromosome-level genome assembly of the parasitoid wasp, Cotesia glomerata (Hymenoptera: Braconidae).</title>
        <authorList>
            <person name="Pinto B.J."/>
            <person name="Weis J.J."/>
            <person name="Gamble T."/>
            <person name="Ode P.J."/>
            <person name="Paul R."/>
            <person name="Zaspel J.M."/>
        </authorList>
    </citation>
    <scope>NUCLEOTIDE SEQUENCE [LARGE SCALE GENOMIC DNA]</scope>
    <source>
        <strain evidence="2">CgM1</strain>
    </source>
</reference>
<accession>A0AAV7IJ62</accession>
<name>A0AAV7IJ62_COTGL</name>
<evidence type="ECO:0000256" key="1">
    <source>
        <dbReference type="SAM" id="MobiDB-lite"/>
    </source>
</evidence>
<keyword evidence="3" id="KW-1185">Reference proteome</keyword>
<evidence type="ECO:0000313" key="3">
    <source>
        <dbReference type="Proteomes" id="UP000826195"/>
    </source>
</evidence>
<feature type="region of interest" description="Disordered" evidence="1">
    <location>
        <begin position="84"/>
        <end position="188"/>
    </location>
</feature>
<feature type="compositionally biased region" description="Basic and acidic residues" evidence="1">
    <location>
        <begin position="110"/>
        <end position="119"/>
    </location>
</feature>
<feature type="compositionally biased region" description="Basic and acidic residues" evidence="1">
    <location>
        <begin position="166"/>
        <end position="180"/>
    </location>
</feature>
<evidence type="ECO:0000313" key="2">
    <source>
        <dbReference type="EMBL" id="KAH0552464.1"/>
    </source>
</evidence>
<dbReference type="EMBL" id="JAHXZJ010001492">
    <property type="protein sequence ID" value="KAH0552464.1"/>
    <property type="molecule type" value="Genomic_DNA"/>
</dbReference>